<protein>
    <recommendedName>
        <fullName evidence="1">Antitoxin VbhA domain-containing protein</fullName>
    </recommendedName>
</protein>
<organism evidence="2 3">
    <name type="scientific">Deinococcus arboris</name>
    <dbReference type="NCBI Taxonomy" id="2682977"/>
    <lineage>
        <taxon>Bacteria</taxon>
        <taxon>Thermotogati</taxon>
        <taxon>Deinococcota</taxon>
        <taxon>Deinococci</taxon>
        <taxon>Deinococcales</taxon>
        <taxon>Deinococcaceae</taxon>
        <taxon>Deinococcus</taxon>
    </lineage>
</organism>
<evidence type="ECO:0000313" key="2">
    <source>
        <dbReference type="EMBL" id="MVN87601.1"/>
    </source>
</evidence>
<evidence type="ECO:0000259" key="1">
    <source>
        <dbReference type="Pfam" id="PF18495"/>
    </source>
</evidence>
<proteinExistence type="predicted"/>
<dbReference type="InterPro" id="IPR041535">
    <property type="entry name" value="VbhA"/>
</dbReference>
<evidence type="ECO:0000313" key="3">
    <source>
        <dbReference type="Proteomes" id="UP000483286"/>
    </source>
</evidence>
<dbReference type="InterPro" id="IPR043038">
    <property type="entry name" value="VbhA_sf"/>
</dbReference>
<dbReference type="InterPro" id="IPR033788">
    <property type="entry name" value="VbhA-like"/>
</dbReference>
<sequence>MKTEDKTPITPEERGQRYAALEAARHGMRLSGLPMYGPDEDLFAAYVEGDLEAEEVIEALHRRHNRRRFPEGPDGPEVVEEVAQLEGVEVLVCEGTIELPADPPAPLLADVLGLRQPYDGSDPWLGRRVRFTAQHGLDDEDRLDLN</sequence>
<reference evidence="2 3" key="1">
    <citation type="submission" date="2019-12" db="EMBL/GenBank/DDBJ databases">
        <title>Deinococcus sp. HMF7620 Genome sequencing and assembly.</title>
        <authorList>
            <person name="Kang H."/>
            <person name="Kim H."/>
            <person name="Joh K."/>
        </authorList>
    </citation>
    <scope>NUCLEOTIDE SEQUENCE [LARGE SCALE GENOMIC DNA]</scope>
    <source>
        <strain evidence="2 3">HMF7620</strain>
    </source>
</reference>
<keyword evidence="3" id="KW-1185">Reference proteome</keyword>
<comment type="caution">
    <text evidence="2">The sequence shown here is derived from an EMBL/GenBank/DDBJ whole genome shotgun (WGS) entry which is preliminary data.</text>
</comment>
<dbReference type="RefSeq" id="WP_157459656.1">
    <property type="nucleotide sequence ID" value="NZ_WQLB01000016.1"/>
</dbReference>
<dbReference type="AlphaFoldDB" id="A0A7C9LRT2"/>
<dbReference type="EMBL" id="WQLB01000016">
    <property type="protein sequence ID" value="MVN87601.1"/>
    <property type="molecule type" value="Genomic_DNA"/>
</dbReference>
<name>A0A7C9LRT2_9DEIO</name>
<dbReference type="Pfam" id="PF18495">
    <property type="entry name" value="VbhA"/>
    <property type="match status" value="1"/>
</dbReference>
<dbReference type="Gene3D" id="1.10.8.1050">
    <property type="entry name" value="Antitoxin VbhA-like"/>
    <property type="match status" value="1"/>
</dbReference>
<accession>A0A7C9LRT2</accession>
<dbReference type="CDD" id="cd11586">
    <property type="entry name" value="VbhA_like"/>
    <property type="match status" value="1"/>
</dbReference>
<feature type="domain" description="Antitoxin VbhA" evidence="1">
    <location>
        <begin position="17"/>
        <end position="63"/>
    </location>
</feature>
<gene>
    <name evidence="2" type="ORF">GO986_12575</name>
</gene>
<dbReference type="Proteomes" id="UP000483286">
    <property type="component" value="Unassembled WGS sequence"/>
</dbReference>